<protein>
    <submittedName>
        <fullName evidence="1">Uncharacterized protein</fullName>
    </submittedName>
</protein>
<gene>
    <name evidence="1" type="ORF">AB5J52_42840</name>
</gene>
<dbReference type="RefSeq" id="WP_369227247.1">
    <property type="nucleotide sequence ID" value="NZ_CP163441.1"/>
</dbReference>
<name>A0AB39R0N4_9ACTN</name>
<dbReference type="AlphaFoldDB" id="A0AB39R0N4"/>
<proteinExistence type="predicted"/>
<organism evidence="1">
    <name type="scientific">Streptomyces sp. R39</name>
    <dbReference type="NCBI Taxonomy" id="3238631"/>
    <lineage>
        <taxon>Bacteria</taxon>
        <taxon>Bacillati</taxon>
        <taxon>Actinomycetota</taxon>
        <taxon>Actinomycetes</taxon>
        <taxon>Kitasatosporales</taxon>
        <taxon>Streptomycetaceae</taxon>
        <taxon>Streptomyces</taxon>
    </lineage>
</organism>
<reference evidence="1" key="1">
    <citation type="submission" date="2024-07" db="EMBL/GenBank/DDBJ databases">
        <authorList>
            <person name="Yu S.T."/>
        </authorList>
    </citation>
    <scope>NUCLEOTIDE SEQUENCE</scope>
    <source>
        <strain evidence="1">R39</strain>
    </source>
</reference>
<dbReference type="EMBL" id="CP163441">
    <property type="protein sequence ID" value="XDQ48459.1"/>
    <property type="molecule type" value="Genomic_DNA"/>
</dbReference>
<evidence type="ECO:0000313" key="1">
    <source>
        <dbReference type="EMBL" id="XDQ48459.1"/>
    </source>
</evidence>
<sequence length="62" mass="6751">MTEILTRRPYTPVCGRTPRMDRCRTVKLREAVIAAPGPEPHRRFTVVAGTLTGTPASGAACR</sequence>
<accession>A0AB39R0N4</accession>